<organism evidence="3 4">
    <name type="scientific">Leishmania martiniquensis</name>
    <dbReference type="NCBI Taxonomy" id="1580590"/>
    <lineage>
        <taxon>Eukaryota</taxon>
        <taxon>Discoba</taxon>
        <taxon>Euglenozoa</taxon>
        <taxon>Kinetoplastea</taxon>
        <taxon>Metakinetoplastina</taxon>
        <taxon>Trypanosomatida</taxon>
        <taxon>Trypanosomatidae</taxon>
        <taxon>Leishmaniinae</taxon>
        <taxon>Leishmania</taxon>
    </lineage>
</organism>
<dbReference type="RefSeq" id="XP_067176607.1">
    <property type="nucleotide sequence ID" value="XM_067321239.1"/>
</dbReference>
<keyword evidence="4" id="KW-1185">Reference proteome</keyword>
<feature type="region of interest" description="Disordered" evidence="2">
    <location>
        <begin position="637"/>
        <end position="692"/>
    </location>
</feature>
<keyword evidence="1" id="KW-0175">Coiled coil</keyword>
<dbReference type="SMR" id="A0A836GQV7"/>
<evidence type="ECO:0000313" key="3">
    <source>
        <dbReference type="EMBL" id="KAG5472307.1"/>
    </source>
</evidence>
<evidence type="ECO:0000313" key="4">
    <source>
        <dbReference type="Proteomes" id="UP000673552"/>
    </source>
</evidence>
<proteinExistence type="predicted"/>
<evidence type="ECO:0000256" key="1">
    <source>
        <dbReference type="SAM" id="Coils"/>
    </source>
</evidence>
<feature type="compositionally biased region" description="Low complexity" evidence="2">
    <location>
        <begin position="724"/>
        <end position="735"/>
    </location>
</feature>
<feature type="coiled-coil region" evidence="1">
    <location>
        <begin position="482"/>
        <end position="509"/>
    </location>
</feature>
<reference evidence="4" key="1">
    <citation type="journal article" date="2021" name="Microbiol. Resour. Announc.">
        <title>LGAAP: Leishmaniinae Genome Assembly and Annotation Pipeline.</title>
        <authorList>
            <person name="Almutairi H."/>
            <person name="Urbaniak M.D."/>
            <person name="Bates M.D."/>
            <person name="Jariyapan N."/>
            <person name="Kwakye-Nuako G."/>
            <person name="Thomaz-Soccol V."/>
            <person name="Al-Salem W.S."/>
            <person name="Dillon R.J."/>
            <person name="Bates P.A."/>
            <person name="Gatherer D."/>
        </authorList>
    </citation>
    <scope>NUCLEOTIDE SEQUENCE [LARGE SCALE GENOMIC DNA]</scope>
</reference>
<evidence type="ECO:0000256" key="2">
    <source>
        <dbReference type="SAM" id="MobiDB-lite"/>
    </source>
</evidence>
<accession>A0A836GQV7</accession>
<dbReference type="KEGG" id="lmat:92513751"/>
<sequence length="771" mass="84779">MSEVNALPTSCIDRLGSMIVDENSDAERQLCGMVDAVIATSNRVLQRTASDVNSSATVAKAASHFRANGILISSDNPDENALSAASPAATESSLRAQLEHCRSLLRRVDTERRHLRNQCIYLQKEQGLRRAEMESMHRYSTESNQRSQALERQVAEERRRRRQLQEEADAQTEEVMRLRRVLRALPADVLRSLNPSPFTGGAWTEVVQALVPDRRFEVAFRDKMNSIVYKRRYRQASAMHQAASEHLETLMMEQQDPLQVVERLPYVDEGVPAVGATSAESVVGWEGRGRGGGASSLFESQCSQVDDSRPDGLIHITAASTFAGSALLHSALEFPSQLPFTTTNPKDVHIKFLVYHSMYAEPLTQLREHVLRLSSRLKTVQDTGLRALYAIFTQLLHLLGSAHTLAQWRFLYQRQMEKMQRVHRDLLYAVMEQANMAATQIPELERAASAGSAQRDLARGAAERRDVGCSAHESTTMDAYRTSQLKEQLAHLKRQLLEAESVARKEKEEMGRQCSSARQGALQALQSLRALSKCVMSSVQVQGAADDAVYDPFAQLSDPLIEELLDDPRLGTKTAEATDLIISYVRLLACSGAGGSRGKSSQRLCTAPGAAPLSFSRMSGAEGTQGEVPKRLMEMDGTAIDPTTPSCFPKARFSRRQSAPSTVQALRHRTRSSSWSRPGRRVSAPQLPPMPRTKAFLSRAKCGGELQSSGAAASAHCTPATGNLSSPRTPPLSSLCNTTNSQKAPTEEKGPTPQATVTVIQLGFRKDCAER</sequence>
<dbReference type="EMBL" id="JAFEUZ010000030">
    <property type="protein sequence ID" value="KAG5472307.1"/>
    <property type="molecule type" value="Genomic_DNA"/>
</dbReference>
<feature type="region of interest" description="Disordered" evidence="2">
    <location>
        <begin position="715"/>
        <end position="754"/>
    </location>
</feature>
<comment type="caution">
    <text evidence="3">The sequence shown here is derived from an EMBL/GenBank/DDBJ whole genome shotgun (WGS) entry which is preliminary data.</text>
</comment>
<protein>
    <submittedName>
        <fullName evidence="3">Uncharacterized protein</fullName>
    </submittedName>
</protein>
<reference evidence="4" key="2">
    <citation type="journal article" date="2021" name="Sci. Data">
        <title>Chromosome-scale genome sequencing, assembly and annotation of six genomes from subfamily Leishmaniinae.</title>
        <authorList>
            <person name="Almutairi H."/>
            <person name="Urbaniak M.D."/>
            <person name="Bates M.D."/>
            <person name="Jariyapan N."/>
            <person name="Kwakye-Nuako G."/>
            <person name="Thomaz Soccol V."/>
            <person name="Al-Salem W.S."/>
            <person name="Dillon R.J."/>
            <person name="Bates P.A."/>
            <person name="Gatherer D."/>
        </authorList>
    </citation>
    <scope>NUCLEOTIDE SEQUENCE [LARGE SCALE GENOMIC DNA]</scope>
</reference>
<name>A0A836GQV7_9TRYP</name>
<feature type="region of interest" description="Disordered" evidence="2">
    <location>
        <begin position="132"/>
        <end position="170"/>
    </location>
</feature>
<dbReference type="GeneID" id="92513751"/>
<dbReference type="OrthoDB" id="263568at2759"/>
<dbReference type="Proteomes" id="UP000673552">
    <property type="component" value="Unassembled WGS sequence"/>
</dbReference>
<dbReference type="AlphaFoldDB" id="A0A836GQV7"/>
<gene>
    <name evidence="3" type="ORF">LSCM1_03706</name>
</gene>